<gene>
    <name evidence="2" type="ORF">SDC9_98366</name>
</gene>
<feature type="domain" description="Flavodoxin" evidence="1">
    <location>
        <begin position="2"/>
        <end position="75"/>
    </location>
</feature>
<dbReference type="Pfam" id="PF12724">
    <property type="entry name" value="Flavodoxin_5"/>
    <property type="match status" value="1"/>
</dbReference>
<dbReference type="AlphaFoldDB" id="A0A645AF85"/>
<evidence type="ECO:0000313" key="2">
    <source>
        <dbReference type="EMBL" id="MPM51616.1"/>
    </source>
</evidence>
<proteinExistence type="predicted"/>
<organism evidence="2">
    <name type="scientific">bioreactor metagenome</name>
    <dbReference type="NCBI Taxonomy" id="1076179"/>
    <lineage>
        <taxon>unclassified sequences</taxon>
        <taxon>metagenomes</taxon>
        <taxon>ecological metagenomes</taxon>
    </lineage>
</organism>
<sequence length="92" mass="10638">MEHKDQLLKKKLGLFICGMEEKEEEISKQLALNYPEDLLSHAVVKTSFGGQLLFSRMAPFTRWLMQKMSKTKEDVKKIRTNAINEFAQALAH</sequence>
<accession>A0A645AF85</accession>
<dbReference type="EMBL" id="VSSQ01013496">
    <property type="protein sequence ID" value="MPM51616.1"/>
    <property type="molecule type" value="Genomic_DNA"/>
</dbReference>
<name>A0A645AF85_9ZZZZ</name>
<comment type="caution">
    <text evidence="2">The sequence shown here is derived from an EMBL/GenBank/DDBJ whole genome shotgun (WGS) entry which is preliminary data.</text>
</comment>
<reference evidence="2" key="1">
    <citation type="submission" date="2019-08" db="EMBL/GenBank/DDBJ databases">
        <authorList>
            <person name="Kucharzyk K."/>
            <person name="Murdoch R.W."/>
            <person name="Higgins S."/>
            <person name="Loffler F."/>
        </authorList>
    </citation>
    <scope>NUCLEOTIDE SEQUENCE</scope>
</reference>
<protein>
    <recommendedName>
        <fullName evidence="1">Flavodoxin domain-containing protein</fullName>
    </recommendedName>
</protein>
<evidence type="ECO:0000259" key="1">
    <source>
        <dbReference type="Pfam" id="PF12724"/>
    </source>
</evidence>
<dbReference type="InterPro" id="IPR026816">
    <property type="entry name" value="Flavodoxin_dom"/>
</dbReference>